<comment type="caution">
    <text evidence="1">The sequence shown here is derived from an EMBL/GenBank/DDBJ whole genome shotgun (WGS) entry which is preliminary data.</text>
</comment>
<evidence type="ECO:0000313" key="2">
    <source>
        <dbReference type="Proteomes" id="UP000265520"/>
    </source>
</evidence>
<feature type="non-terminal residue" evidence="1">
    <location>
        <position position="59"/>
    </location>
</feature>
<evidence type="ECO:0000313" key="1">
    <source>
        <dbReference type="EMBL" id="MCI81720.1"/>
    </source>
</evidence>
<dbReference type="EMBL" id="LXQA011026064">
    <property type="protein sequence ID" value="MCI81720.1"/>
    <property type="molecule type" value="Genomic_DNA"/>
</dbReference>
<protein>
    <submittedName>
        <fullName evidence="1">Clathrin assembly family protein</fullName>
    </submittedName>
</protein>
<sequence length="59" mass="5698">MNAAMQRVGFGGSGTASSVALGSVGRPAMLALPAPPTSRTASDSTSGYVDPFAASLAIA</sequence>
<accession>A0A392V5J7</accession>
<name>A0A392V5J7_9FABA</name>
<organism evidence="1 2">
    <name type="scientific">Trifolium medium</name>
    <dbReference type="NCBI Taxonomy" id="97028"/>
    <lineage>
        <taxon>Eukaryota</taxon>
        <taxon>Viridiplantae</taxon>
        <taxon>Streptophyta</taxon>
        <taxon>Embryophyta</taxon>
        <taxon>Tracheophyta</taxon>
        <taxon>Spermatophyta</taxon>
        <taxon>Magnoliopsida</taxon>
        <taxon>eudicotyledons</taxon>
        <taxon>Gunneridae</taxon>
        <taxon>Pentapetalae</taxon>
        <taxon>rosids</taxon>
        <taxon>fabids</taxon>
        <taxon>Fabales</taxon>
        <taxon>Fabaceae</taxon>
        <taxon>Papilionoideae</taxon>
        <taxon>50 kb inversion clade</taxon>
        <taxon>NPAAA clade</taxon>
        <taxon>Hologalegina</taxon>
        <taxon>IRL clade</taxon>
        <taxon>Trifolieae</taxon>
        <taxon>Trifolium</taxon>
    </lineage>
</organism>
<dbReference type="AlphaFoldDB" id="A0A392V5J7"/>
<reference evidence="1 2" key="1">
    <citation type="journal article" date="2018" name="Front. Plant Sci.">
        <title>Red Clover (Trifolium pratense) and Zigzag Clover (T. medium) - A Picture of Genomic Similarities and Differences.</title>
        <authorList>
            <person name="Dluhosova J."/>
            <person name="Istvanek J."/>
            <person name="Nedelnik J."/>
            <person name="Repkova J."/>
        </authorList>
    </citation>
    <scope>NUCLEOTIDE SEQUENCE [LARGE SCALE GENOMIC DNA]</scope>
    <source>
        <strain evidence="2">cv. 10/8</strain>
        <tissue evidence="1">Leaf</tissue>
    </source>
</reference>
<keyword evidence="2" id="KW-1185">Reference proteome</keyword>
<proteinExistence type="predicted"/>
<dbReference type="Proteomes" id="UP000265520">
    <property type="component" value="Unassembled WGS sequence"/>
</dbReference>